<reference evidence="2 3" key="1">
    <citation type="submission" date="2018-06" db="EMBL/GenBank/DDBJ databases">
        <authorList>
            <consortium name="Pathogen Informatics"/>
            <person name="Doyle S."/>
        </authorList>
    </citation>
    <scope>NUCLEOTIDE SEQUENCE [LARGE SCALE GENOMIC DNA]</scope>
    <source>
        <strain evidence="2 3">NCTC10723</strain>
    </source>
</reference>
<keyword evidence="2" id="KW-0328">Glycosyltransferase</keyword>
<dbReference type="RefSeq" id="WP_115269462.1">
    <property type="nucleotide sequence ID" value="NZ_UGGU01000003.1"/>
</dbReference>
<evidence type="ECO:0000256" key="1">
    <source>
        <dbReference type="ARBA" id="ARBA00022679"/>
    </source>
</evidence>
<dbReference type="Gene3D" id="3.90.550.20">
    <property type="match status" value="1"/>
</dbReference>
<evidence type="ECO:0000313" key="3">
    <source>
        <dbReference type="Proteomes" id="UP000255328"/>
    </source>
</evidence>
<sequence length="259" mass="31392">MIPKKIHYVWLGKNPHPNLMDICINSWREKLPGYEIIEWNEETLNFYEEMEKNRFLKECYKRKLWAFLSDYFRIKILYEEGGIYLDTDMQIVKNIDSLLFNEFFIGVESKEIISAGIIGIVPKHELMKKILEFYENDIWNEPIFTIPDIITRVINKEYHFQMKEDITYIADGMVIYPARYFYPYHFTEKFEISCIKNDTYGIHWWGKSWGEKKNLSKLYFLEFKHYHGHRKILIELLIITGLMKFVKRSKLLKNLGKRL</sequence>
<dbReference type="EMBL" id="UGGU01000003">
    <property type="protein sequence ID" value="STO31283.1"/>
    <property type="molecule type" value="Genomic_DNA"/>
</dbReference>
<dbReference type="GO" id="GO:0016020">
    <property type="term" value="C:membrane"/>
    <property type="evidence" value="ECO:0007669"/>
    <property type="project" value="GOC"/>
</dbReference>
<accession>A0A377GWR1</accession>
<name>A0A377GWR1_9FUSO</name>
<dbReference type="PANTHER" id="PTHR32385:SF15">
    <property type="entry name" value="INOSITOL PHOSPHOCERAMIDE MANNOSYLTRANSFERASE 1"/>
    <property type="match status" value="1"/>
</dbReference>
<gene>
    <name evidence="2" type="ORF">NCTC10723_00729</name>
</gene>
<evidence type="ECO:0000313" key="2">
    <source>
        <dbReference type="EMBL" id="STO31283.1"/>
    </source>
</evidence>
<dbReference type="InterPro" id="IPR029044">
    <property type="entry name" value="Nucleotide-diphossugar_trans"/>
</dbReference>
<keyword evidence="1 2" id="KW-0808">Transferase</keyword>
<dbReference type="InterPro" id="IPR007577">
    <property type="entry name" value="GlycoTrfase_DXD_sugar-bd_CS"/>
</dbReference>
<dbReference type="AlphaFoldDB" id="A0A377GWR1"/>
<dbReference type="OrthoDB" id="9802987at2"/>
<organism evidence="2 3">
    <name type="scientific">Fusobacterium necrogenes</name>
    <dbReference type="NCBI Taxonomy" id="858"/>
    <lineage>
        <taxon>Bacteria</taxon>
        <taxon>Fusobacteriati</taxon>
        <taxon>Fusobacteriota</taxon>
        <taxon>Fusobacteriia</taxon>
        <taxon>Fusobacteriales</taxon>
        <taxon>Fusobacteriaceae</taxon>
        <taxon>Fusobacterium</taxon>
    </lineage>
</organism>
<dbReference type="SUPFAM" id="SSF53448">
    <property type="entry name" value="Nucleotide-diphospho-sugar transferases"/>
    <property type="match status" value="1"/>
</dbReference>
<dbReference type="GO" id="GO:0051999">
    <property type="term" value="P:mannosyl-inositol phosphorylceramide biosynthetic process"/>
    <property type="evidence" value="ECO:0007669"/>
    <property type="project" value="TreeGrafter"/>
</dbReference>
<dbReference type="GO" id="GO:0000030">
    <property type="term" value="F:mannosyltransferase activity"/>
    <property type="evidence" value="ECO:0007669"/>
    <property type="project" value="TreeGrafter"/>
</dbReference>
<dbReference type="PANTHER" id="PTHR32385">
    <property type="entry name" value="MANNOSYL PHOSPHORYLINOSITOL CERAMIDE SYNTHASE"/>
    <property type="match status" value="1"/>
</dbReference>
<dbReference type="InterPro" id="IPR051706">
    <property type="entry name" value="Glycosyltransferase_domain"/>
</dbReference>
<protein>
    <submittedName>
        <fullName evidence="2">Mannosyltransferase OCH1 and related enzymes</fullName>
    </submittedName>
</protein>
<keyword evidence="3" id="KW-1185">Reference proteome</keyword>
<dbReference type="Pfam" id="PF04488">
    <property type="entry name" value="Gly_transf_sug"/>
    <property type="match status" value="1"/>
</dbReference>
<dbReference type="Proteomes" id="UP000255328">
    <property type="component" value="Unassembled WGS sequence"/>
</dbReference>
<proteinExistence type="predicted"/>